<keyword evidence="2" id="KW-1185">Reference proteome</keyword>
<sequence>MGMKSLTQGQFAREKADTLSCVFSFVDPSHGSDTVDMFLVTRRWQIAPYVHRYPSPVGRLGHTPCQAPDFFRSRSVVSLQRRGSAQIARNRVSGWNHRSIRDVCCAQARTFKGAETWTFENHPFHARSRSARFWRSRPAAKLSASKRSAVASLAQELRRLPMATWRRAQPSGQLQTSPIAKLIRNAADAPAQTAVSHLATVEAPRLGGLFYAIAAALSAGQEKTDGKGHPCSTRS</sequence>
<dbReference type="EMBL" id="FQXC01000002">
    <property type="protein sequence ID" value="SHH28909.1"/>
    <property type="molecule type" value="Genomic_DNA"/>
</dbReference>
<name>A0A1M5RRX3_9RHOB</name>
<accession>A0A1M5RRX3</accession>
<evidence type="ECO:0000313" key="1">
    <source>
        <dbReference type="EMBL" id="SHH28909.1"/>
    </source>
</evidence>
<evidence type="ECO:0000313" key="2">
    <source>
        <dbReference type="Proteomes" id="UP000184221"/>
    </source>
</evidence>
<reference evidence="1 2" key="1">
    <citation type="submission" date="2016-11" db="EMBL/GenBank/DDBJ databases">
        <authorList>
            <person name="Jaros S."/>
            <person name="Januszkiewicz K."/>
            <person name="Wedrychowicz H."/>
        </authorList>
    </citation>
    <scope>NUCLEOTIDE SEQUENCE [LARGE SCALE GENOMIC DNA]</scope>
    <source>
        <strain evidence="1 2">DSM 29431</strain>
    </source>
</reference>
<gene>
    <name evidence="1" type="ORF">SAMN05443551_1860</name>
</gene>
<organism evidence="1 2">
    <name type="scientific">Marivita hallyeonensis</name>
    <dbReference type="NCBI Taxonomy" id="996342"/>
    <lineage>
        <taxon>Bacteria</taxon>
        <taxon>Pseudomonadati</taxon>
        <taxon>Pseudomonadota</taxon>
        <taxon>Alphaproteobacteria</taxon>
        <taxon>Rhodobacterales</taxon>
        <taxon>Roseobacteraceae</taxon>
        <taxon>Marivita</taxon>
    </lineage>
</organism>
<dbReference type="Proteomes" id="UP000184221">
    <property type="component" value="Unassembled WGS sequence"/>
</dbReference>
<dbReference type="STRING" id="996342.SAMN05443551_1860"/>
<proteinExistence type="predicted"/>
<protein>
    <submittedName>
        <fullName evidence="1">Uncharacterized protein</fullName>
    </submittedName>
</protein>
<dbReference type="AlphaFoldDB" id="A0A1M5RRX3"/>